<keyword evidence="1" id="KW-0812">Transmembrane</keyword>
<keyword evidence="1" id="KW-1133">Transmembrane helix</keyword>
<accession>A0AAF5PNU3</accession>
<protein>
    <submittedName>
        <fullName evidence="3">Uncharacterized protein</fullName>
    </submittedName>
</protein>
<dbReference type="WBParaSite" id="mrna-Wban_03435">
    <property type="protein sequence ID" value="mrna-Wban_03435"/>
    <property type="gene ID" value="Wban_03435"/>
</dbReference>
<proteinExistence type="predicted"/>
<organism evidence="2 3">
    <name type="scientific">Wuchereria bancrofti</name>
    <dbReference type="NCBI Taxonomy" id="6293"/>
    <lineage>
        <taxon>Eukaryota</taxon>
        <taxon>Metazoa</taxon>
        <taxon>Ecdysozoa</taxon>
        <taxon>Nematoda</taxon>
        <taxon>Chromadorea</taxon>
        <taxon>Rhabditida</taxon>
        <taxon>Spirurina</taxon>
        <taxon>Spiruromorpha</taxon>
        <taxon>Filarioidea</taxon>
        <taxon>Onchocercidae</taxon>
        <taxon>Wuchereria</taxon>
    </lineage>
</organism>
<dbReference type="Proteomes" id="UP000093561">
    <property type="component" value="Unassembled WGS sequence"/>
</dbReference>
<evidence type="ECO:0000256" key="1">
    <source>
        <dbReference type="SAM" id="Phobius"/>
    </source>
</evidence>
<reference evidence="2" key="2">
    <citation type="journal article" date="2016" name="Mol. Ecol.">
        <title>Population genomics of the filarial nematode parasite Wuchereria bancrofti from mosquitoes.</title>
        <authorList>
            <person name="Small S.T."/>
            <person name="Reimer L.J."/>
            <person name="Tisch D.J."/>
            <person name="King C.L."/>
            <person name="Christensen B.M."/>
            <person name="Siba P.M."/>
            <person name="Kazura J.W."/>
            <person name="Serre D."/>
            <person name="Zimmerman P.A."/>
        </authorList>
    </citation>
    <scope>NUCLEOTIDE SEQUENCE</scope>
    <source>
        <strain evidence="2">pt0022</strain>
    </source>
</reference>
<evidence type="ECO:0000313" key="2">
    <source>
        <dbReference type="Proteomes" id="UP000093561"/>
    </source>
</evidence>
<feature type="transmembrane region" description="Helical" evidence="1">
    <location>
        <begin position="15"/>
        <end position="34"/>
    </location>
</feature>
<reference evidence="3" key="3">
    <citation type="submission" date="2024-02" db="UniProtKB">
        <authorList>
            <consortium name="WormBaseParasite"/>
        </authorList>
    </citation>
    <scope>IDENTIFICATION</scope>
    <source>
        <strain evidence="3">pt0022</strain>
    </source>
</reference>
<sequence length="72" mass="8020">MNDNFDDNKYCVDNVVVVVSVVVAVVVVDDVAAVELMQKIRNYKLGNIKLAVLKLVAIKWKEKVKKRMGGGE</sequence>
<evidence type="ECO:0000313" key="3">
    <source>
        <dbReference type="WBParaSite" id="mrna-Wban_03435"/>
    </source>
</evidence>
<name>A0AAF5PNU3_WUCBA</name>
<dbReference type="AlphaFoldDB" id="A0AAF5PNU3"/>
<keyword evidence="1" id="KW-0472">Membrane</keyword>
<reference evidence="2" key="1">
    <citation type="submission" date="2015-03" db="EMBL/GenBank/DDBJ databases">
        <title>Wuchereria bancrofti Genome Sequencing Papua New Guinea Strain.</title>
        <authorList>
            <person name="Small S.T."/>
            <person name="Serre D."/>
            <person name="Zimmerman P.A."/>
        </authorList>
    </citation>
    <scope>NUCLEOTIDE SEQUENCE [LARGE SCALE GENOMIC DNA]</scope>
    <source>
        <strain evidence="2">pt0022</strain>
    </source>
</reference>